<organism evidence="2 3">
    <name type="scientific">Methylomonas methanica</name>
    <dbReference type="NCBI Taxonomy" id="421"/>
    <lineage>
        <taxon>Bacteria</taxon>
        <taxon>Pseudomonadati</taxon>
        <taxon>Pseudomonadota</taxon>
        <taxon>Gammaproteobacteria</taxon>
        <taxon>Methylococcales</taxon>
        <taxon>Methylococcaceae</taxon>
        <taxon>Methylomonas</taxon>
    </lineage>
</organism>
<accession>A0A177M7Z1</accession>
<proteinExistence type="predicted"/>
<sequence>MKPFLNTTVKAVFDEYPPEIRRKMLVLREAIFAVAASEGVGQLEETLKWGEPAYITAETGCGSTIRMAWKKDKPAQYAMYFICTTNLVETFRTLFPYQFKYEGNRAIVFQETEDVDMDSLSICIAAALTYHRNKGRKQP</sequence>
<dbReference type="AlphaFoldDB" id="A0A177M7Z1"/>
<gene>
    <name evidence="2" type="ORF">A1332_17420</name>
</gene>
<feature type="domain" description="YdhG-like" evidence="1">
    <location>
        <begin position="22"/>
        <end position="128"/>
    </location>
</feature>
<evidence type="ECO:0000259" key="1">
    <source>
        <dbReference type="Pfam" id="PF08818"/>
    </source>
</evidence>
<dbReference type="OrthoDB" id="328972at2"/>
<reference evidence="2 3" key="1">
    <citation type="submission" date="2016-03" db="EMBL/GenBank/DDBJ databases">
        <authorList>
            <person name="Ploux O."/>
        </authorList>
    </citation>
    <scope>NUCLEOTIDE SEQUENCE [LARGE SCALE GENOMIC DNA]</scope>
    <source>
        <strain evidence="2 3">R-45363</strain>
    </source>
</reference>
<comment type="caution">
    <text evidence="2">The sequence shown here is derived from an EMBL/GenBank/DDBJ whole genome shotgun (WGS) entry which is preliminary data.</text>
</comment>
<evidence type="ECO:0000313" key="3">
    <source>
        <dbReference type="Proteomes" id="UP000078090"/>
    </source>
</evidence>
<protein>
    <recommendedName>
        <fullName evidence="1">YdhG-like domain-containing protein</fullName>
    </recommendedName>
</protein>
<dbReference type="RefSeq" id="WP_064009469.1">
    <property type="nucleotide sequence ID" value="NZ_LUUG01000088.1"/>
</dbReference>
<dbReference type="EMBL" id="LUUG01000088">
    <property type="protein sequence ID" value="OAI01654.1"/>
    <property type="molecule type" value="Genomic_DNA"/>
</dbReference>
<evidence type="ECO:0000313" key="2">
    <source>
        <dbReference type="EMBL" id="OAI01654.1"/>
    </source>
</evidence>
<dbReference type="Proteomes" id="UP000078090">
    <property type="component" value="Unassembled WGS sequence"/>
</dbReference>
<dbReference type="SUPFAM" id="SSF159888">
    <property type="entry name" value="YdhG-like"/>
    <property type="match status" value="1"/>
</dbReference>
<dbReference type="Pfam" id="PF08818">
    <property type="entry name" value="DUF1801"/>
    <property type="match status" value="1"/>
</dbReference>
<name>A0A177M7Z1_METMH</name>
<dbReference type="InterPro" id="IPR014922">
    <property type="entry name" value="YdhG-like"/>
</dbReference>